<reference evidence="1" key="1">
    <citation type="submission" date="2013-07" db="EMBL/GenBank/DDBJ databases">
        <title>The genome of an arbuscular mycorrhizal fungus provides insights into the evolution of the oldest plant symbiosis.</title>
        <authorList>
            <consortium name="DOE Joint Genome Institute"/>
            <person name="Tisserant E."/>
            <person name="Malbreil M."/>
            <person name="Kuo A."/>
            <person name="Kohler A."/>
            <person name="Symeonidi A."/>
            <person name="Balestrini R."/>
            <person name="Charron P."/>
            <person name="Duensing N."/>
            <person name="Frei-dit-Frey N."/>
            <person name="Gianinazzi-Pearson V."/>
            <person name="Gilbert B."/>
            <person name="Handa Y."/>
            <person name="Hijri M."/>
            <person name="Kaul R."/>
            <person name="Kawaguchi M."/>
            <person name="Krajinski F."/>
            <person name="Lammers P."/>
            <person name="Lapierre D."/>
            <person name="Masclaux F.G."/>
            <person name="Murat C."/>
            <person name="Morin E."/>
            <person name="Ndikumana S."/>
            <person name="Pagni M."/>
            <person name="Petitpierre D."/>
            <person name="Requena N."/>
            <person name="Rosikiewicz P."/>
            <person name="Riley R."/>
            <person name="Saito K."/>
            <person name="San Clemente H."/>
            <person name="Shapiro H."/>
            <person name="van Tuinen D."/>
            <person name="Becard G."/>
            <person name="Bonfante P."/>
            <person name="Paszkowski U."/>
            <person name="Shachar-Hill Y."/>
            <person name="Young J.P."/>
            <person name="Sanders I.R."/>
            <person name="Henrissat B."/>
            <person name="Rensing S.A."/>
            <person name="Grigoriev I.V."/>
            <person name="Corradi N."/>
            <person name="Roux C."/>
            <person name="Martin F."/>
        </authorList>
    </citation>
    <scope>NUCLEOTIDE SEQUENCE</scope>
    <source>
        <strain evidence="1">DAOM 197198</strain>
    </source>
</reference>
<organism evidence="1">
    <name type="scientific">Rhizophagus irregularis (strain DAOM 181602 / DAOM 197198 / MUCL 43194)</name>
    <name type="common">Arbuscular mycorrhizal fungus</name>
    <name type="synonym">Glomus intraradices</name>
    <dbReference type="NCBI Taxonomy" id="747089"/>
    <lineage>
        <taxon>Eukaryota</taxon>
        <taxon>Fungi</taxon>
        <taxon>Fungi incertae sedis</taxon>
        <taxon>Mucoromycota</taxon>
        <taxon>Glomeromycotina</taxon>
        <taxon>Glomeromycetes</taxon>
        <taxon>Glomerales</taxon>
        <taxon>Glomeraceae</taxon>
        <taxon>Rhizophagus</taxon>
    </lineage>
</organism>
<dbReference type="EMBL" id="KI287538">
    <property type="protein sequence ID" value="ESA09998.1"/>
    <property type="molecule type" value="Genomic_DNA"/>
</dbReference>
<protein>
    <submittedName>
        <fullName evidence="1">Uncharacterized protein</fullName>
    </submittedName>
</protein>
<accession>U9TUL2</accession>
<dbReference type="AlphaFoldDB" id="U9TUL2"/>
<gene>
    <name evidence="1" type="ORF">GLOINDRAFT_348387</name>
</gene>
<proteinExistence type="predicted"/>
<name>U9TUL2_RHIID</name>
<dbReference type="VEuPathDB" id="FungiDB:RhiirFUN_001462"/>
<dbReference type="HOGENOM" id="CLU_2923816_0_0_1"/>
<evidence type="ECO:0000313" key="1">
    <source>
        <dbReference type="EMBL" id="ESA09998.1"/>
    </source>
</evidence>
<sequence>MGKLIRTRGTLVSAMRYITRRIVKSNNDNDHLKIWNYWITFCTKQATNKIHIVFLGNHIFM</sequence>